<comment type="caution">
    <text evidence="1">The sequence shown here is derived from an EMBL/GenBank/DDBJ whole genome shotgun (WGS) entry which is preliminary data.</text>
</comment>
<gene>
    <name evidence="1" type="ORF">S03H2_64484</name>
</gene>
<sequence length="32" mass="3805">TAISSPNYFLKKEGFYKPFVVIILRCRKIEKD</sequence>
<accession>X1KA83</accession>
<protein>
    <submittedName>
        <fullName evidence="1">Uncharacterized protein</fullName>
    </submittedName>
</protein>
<name>X1KA83_9ZZZZ</name>
<dbReference type="EMBL" id="BARU01041892">
    <property type="protein sequence ID" value="GAH78963.1"/>
    <property type="molecule type" value="Genomic_DNA"/>
</dbReference>
<proteinExistence type="predicted"/>
<dbReference type="AlphaFoldDB" id="X1KA83"/>
<reference evidence="1" key="1">
    <citation type="journal article" date="2014" name="Front. Microbiol.">
        <title>High frequency of phylogenetically diverse reductive dehalogenase-homologous genes in deep subseafloor sedimentary metagenomes.</title>
        <authorList>
            <person name="Kawai M."/>
            <person name="Futagami T."/>
            <person name="Toyoda A."/>
            <person name="Takaki Y."/>
            <person name="Nishi S."/>
            <person name="Hori S."/>
            <person name="Arai W."/>
            <person name="Tsubouchi T."/>
            <person name="Morono Y."/>
            <person name="Uchiyama I."/>
            <person name="Ito T."/>
            <person name="Fujiyama A."/>
            <person name="Inagaki F."/>
            <person name="Takami H."/>
        </authorList>
    </citation>
    <scope>NUCLEOTIDE SEQUENCE</scope>
    <source>
        <strain evidence="1">Expedition CK06-06</strain>
    </source>
</reference>
<organism evidence="1">
    <name type="scientific">marine sediment metagenome</name>
    <dbReference type="NCBI Taxonomy" id="412755"/>
    <lineage>
        <taxon>unclassified sequences</taxon>
        <taxon>metagenomes</taxon>
        <taxon>ecological metagenomes</taxon>
    </lineage>
</organism>
<feature type="non-terminal residue" evidence="1">
    <location>
        <position position="1"/>
    </location>
</feature>
<evidence type="ECO:0000313" key="1">
    <source>
        <dbReference type="EMBL" id="GAH78963.1"/>
    </source>
</evidence>